<comment type="caution">
    <text evidence="3">The sequence shown here is derived from an EMBL/GenBank/DDBJ whole genome shotgun (WGS) entry which is preliminary data.</text>
</comment>
<dbReference type="Pfam" id="PF03658">
    <property type="entry name" value="Ub-RnfH"/>
    <property type="match status" value="1"/>
</dbReference>
<reference evidence="3 4" key="2">
    <citation type="journal article" date="2018" name="J. Invertebr. Pathol.">
        <title>'Candidatus Aquirickettsiella gammari' (Gammaproteobacteria: Legionellales: Coxiellaceae): A bacterial pathogen of the freshwater crustacean Gammarus fossarum (Malacostraca: Amphipoda).</title>
        <authorList>
            <person name="Bojko J."/>
            <person name="Dunn A.M."/>
            <person name="Stebbing P.D."/>
            <person name="van Aerle R."/>
            <person name="Bacela-Spychalska K."/>
            <person name="Bean T.P."/>
            <person name="Urrutia A."/>
            <person name="Stentiford G.D."/>
        </authorList>
    </citation>
    <scope>NUCLEOTIDE SEQUENCE [LARGE SCALE GENOMIC DNA]</scope>
    <source>
        <strain evidence="3">RA15029</strain>
    </source>
</reference>
<dbReference type="InterPro" id="IPR037021">
    <property type="entry name" value="RnfH_sf"/>
</dbReference>
<dbReference type="PANTHER" id="PTHR37483:SF1">
    <property type="entry name" value="UPF0125 PROTEIN RATB"/>
    <property type="match status" value="1"/>
</dbReference>
<reference evidence="3 4" key="1">
    <citation type="journal article" date="2017" name="Int. J. Syst. Evol. Microbiol.">
        <title>Aquarickettsiella crustaci n. gen. n. sp. (Gammaproteobacteria: Legionellales: Coxiellaceae); a bacterial pathogen of the freshwater crustacean: Gammarus fossarum (Malacostraca: Amphipoda).</title>
        <authorList>
            <person name="Bojko J."/>
            <person name="Dunn A.M."/>
            <person name="Stebbing P.D."/>
            <person name="Van Aerle R."/>
            <person name="Bacela-Spychalska K."/>
            <person name="Bean T.P."/>
            <person name="Stentiford G.D."/>
        </authorList>
    </citation>
    <scope>NUCLEOTIDE SEQUENCE [LARGE SCALE GENOMIC DNA]</scope>
    <source>
        <strain evidence="3">RA15029</strain>
    </source>
</reference>
<sequence>MFISVEVIFAENQQQKTIQLSVPLSSCIAEVIRRSDILSDFPHIDLTKNKVGIFGKLRTLDSQVEEGDRIEIYRPLTTDPKKTRRNRAKKQNIL</sequence>
<dbReference type="InterPro" id="IPR016155">
    <property type="entry name" value="Mopterin_synth/thiamin_S_b"/>
</dbReference>
<dbReference type="PANTHER" id="PTHR37483">
    <property type="entry name" value="UPF0125 PROTEIN RATB"/>
    <property type="match status" value="1"/>
</dbReference>
<dbReference type="SUPFAM" id="SSF54285">
    <property type="entry name" value="MoaD/ThiS"/>
    <property type="match status" value="1"/>
</dbReference>
<evidence type="ECO:0000256" key="1">
    <source>
        <dbReference type="ARBA" id="ARBA00010645"/>
    </source>
</evidence>
<protein>
    <recommendedName>
        <fullName evidence="2">UPF0125 protein CFE62_000225</fullName>
    </recommendedName>
</protein>
<keyword evidence="4" id="KW-1185">Reference proteome</keyword>
<dbReference type="Gene3D" id="3.10.20.280">
    <property type="entry name" value="RnfH-like"/>
    <property type="match status" value="1"/>
</dbReference>
<dbReference type="HAMAP" id="MF_00460">
    <property type="entry name" value="UPF0125_RnfH"/>
    <property type="match status" value="1"/>
</dbReference>
<evidence type="ECO:0000313" key="3">
    <source>
        <dbReference type="EMBL" id="RDH41083.1"/>
    </source>
</evidence>
<dbReference type="NCBIfam" id="NF002490">
    <property type="entry name" value="PRK01777.1"/>
    <property type="match status" value="1"/>
</dbReference>
<name>A0A370CJW0_9COXI</name>
<organism evidence="3 4">
    <name type="scientific">Candidatus Aquirickettsiella gammari</name>
    <dbReference type="NCBI Taxonomy" id="2016198"/>
    <lineage>
        <taxon>Bacteria</taxon>
        <taxon>Pseudomonadati</taxon>
        <taxon>Pseudomonadota</taxon>
        <taxon>Gammaproteobacteria</taxon>
        <taxon>Legionellales</taxon>
        <taxon>Coxiellaceae</taxon>
        <taxon>Candidatus Aquirickettsiella</taxon>
    </lineage>
</organism>
<comment type="similarity">
    <text evidence="1 2">Belongs to the UPF0125 (RnfH) family.</text>
</comment>
<evidence type="ECO:0000313" key="4">
    <source>
        <dbReference type="Proteomes" id="UP000226429"/>
    </source>
</evidence>
<dbReference type="InterPro" id="IPR005346">
    <property type="entry name" value="RnfH"/>
</dbReference>
<dbReference type="Proteomes" id="UP000226429">
    <property type="component" value="Unassembled WGS sequence"/>
</dbReference>
<proteinExistence type="inferred from homology"/>
<dbReference type="AlphaFoldDB" id="A0A370CJW0"/>
<evidence type="ECO:0000256" key="2">
    <source>
        <dbReference type="HAMAP-Rule" id="MF_00460"/>
    </source>
</evidence>
<gene>
    <name evidence="3" type="ORF">CFE62_000225</name>
</gene>
<accession>A0A370CJW0</accession>
<dbReference type="EMBL" id="NMOS02000001">
    <property type="protein sequence ID" value="RDH41083.1"/>
    <property type="molecule type" value="Genomic_DNA"/>
</dbReference>